<reference evidence="1 2" key="1">
    <citation type="journal article" date="2015" name="Genome Announc.">
        <title>Draft Genome of the Euendolithic (true boring) Cyanobacterium Mastigocoleus testarum strain BC008.</title>
        <authorList>
            <person name="Guida B.S."/>
            <person name="Garcia-Pichel F."/>
        </authorList>
    </citation>
    <scope>NUCLEOTIDE SEQUENCE [LARGE SCALE GENOMIC DNA]</scope>
    <source>
        <strain evidence="1 2">BC008</strain>
    </source>
</reference>
<protein>
    <submittedName>
        <fullName evidence="1">Chromosome segregation ATPase</fullName>
    </submittedName>
</protein>
<dbReference type="Gene3D" id="3.30.70.940">
    <property type="entry name" value="NusG, N-terminal domain"/>
    <property type="match status" value="1"/>
</dbReference>
<proteinExistence type="predicted"/>
<evidence type="ECO:0000313" key="2">
    <source>
        <dbReference type="Proteomes" id="UP000053372"/>
    </source>
</evidence>
<dbReference type="GO" id="GO:0006354">
    <property type="term" value="P:DNA-templated transcription elongation"/>
    <property type="evidence" value="ECO:0007669"/>
    <property type="project" value="InterPro"/>
</dbReference>
<accession>A0A0V7ZRX8</accession>
<dbReference type="SUPFAM" id="SSF82679">
    <property type="entry name" value="N-utilization substance G protein NusG, N-terminal domain"/>
    <property type="match status" value="1"/>
</dbReference>
<keyword evidence="2" id="KW-1185">Reference proteome</keyword>
<gene>
    <name evidence="1" type="ORF">BC008_28305</name>
</gene>
<organism evidence="1 2">
    <name type="scientific">Mastigocoleus testarum BC008</name>
    <dbReference type="NCBI Taxonomy" id="371196"/>
    <lineage>
        <taxon>Bacteria</taxon>
        <taxon>Bacillati</taxon>
        <taxon>Cyanobacteriota</taxon>
        <taxon>Cyanophyceae</taxon>
        <taxon>Nostocales</taxon>
        <taxon>Hapalosiphonaceae</taxon>
        <taxon>Mastigocoleus</taxon>
    </lineage>
</organism>
<dbReference type="OrthoDB" id="495375at2"/>
<comment type="caution">
    <text evidence="1">The sequence shown here is derived from an EMBL/GenBank/DDBJ whole genome shotgun (WGS) entry which is preliminary data.</text>
</comment>
<dbReference type="RefSeq" id="WP_027840951.1">
    <property type="nucleotide sequence ID" value="NZ_LMTZ01000091.1"/>
</dbReference>
<sequence length="111" mass="13259">MDTEKQIPESQKVSARDFWTIKEGNWYLVTVRSKKREIFLKYLDNEIKNNKLEDLILAVETPENDIYEDIVLLNLSNFQAASLQLKKIQYFQRIERQPLKLEQINKMLALE</sequence>
<dbReference type="AlphaFoldDB" id="A0A0V7ZRX8"/>
<dbReference type="Proteomes" id="UP000053372">
    <property type="component" value="Unassembled WGS sequence"/>
</dbReference>
<evidence type="ECO:0000313" key="1">
    <source>
        <dbReference type="EMBL" id="KST67095.1"/>
    </source>
</evidence>
<dbReference type="InterPro" id="IPR036735">
    <property type="entry name" value="NGN_dom_sf"/>
</dbReference>
<dbReference type="EMBL" id="LMTZ01000091">
    <property type="protein sequence ID" value="KST67095.1"/>
    <property type="molecule type" value="Genomic_DNA"/>
</dbReference>
<name>A0A0V7ZRX8_9CYAN</name>